<dbReference type="PANTHER" id="PTHR43689:SF8">
    <property type="entry name" value="ALPHA_BETA-HYDROLASES SUPERFAMILY PROTEIN"/>
    <property type="match status" value="1"/>
</dbReference>
<dbReference type="PANTHER" id="PTHR43689">
    <property type="entry name" value="HYDROLASE"/>
    <property type="match status" value="1"/>
</dbReference>
<proteinExistence type="predicted"/>
<evidence type="ECO:0000259" key="2">
    <source>
        <dbReference type="Pfam" id="PF12697"/>
    </source>
</evidence>
<reference evidence="4" key="1">
    <citation type="journal article" date="2019" name="Int. J. Syst. Evol. Microbiol.">
        <title>The Global Catalogue of Microorganisms (GCM) 10K type strain sequencing project: providing services to taxonomists for standard genome sequencing and annotation.</title>
        <authorList>
            <consortium name="The Broad Institute Genomics Platform"/>
            <consortium name="The Broad Institute Genome Sequencing Center for Infectious Disease"/>
            <person name="Wu L."/>
            <person name="Ma J."/>
        </authorList>
    </citation>
    <scope>NUCLEOTIDE SEQUENCE [LARGE SCALE GENOMIC DNA]</scope>
    <source>
        <strain evidence="4">NBRC 108565</strain>
    </source>
</reference>
<protein>
    <recommendedName>
        <fullName evidence="2">AB hydrolase-1 domain-containing protein</fullName>
    </recommendedName>
</protein>
<evidence type="ECO:0000313" key="3">
    <source>
        <dbReference type="EMBL" id="BDZ41035.1"/>
    </source>
</evidence>
<name>A0ABN6X8C1_9CELL</name>
<feature type="region of interest" description="Disordered" evidence="1">
    <location>
        <begin position="146"/>
        <end position="166"/>
    </location>
</feature>
<dbReference type="SUPFAM" id="SSF53474">
    <property type="entry name" value="alpha/beta-Hydrolases"/>
    <property type="match status" value="1"/>
</dbReference>
<feature type="domain" description="AB hydrolase-1" evidence="2">
    <location>
        <begin position="15"/>
        <end position="242"/>
    </location>
</feature>
<dbReference type="EMBL" id="AP027729">
    <property type="protein sequence ID" value="BDZ41035.1"/>
    <property type="molecule type" value="Genomic_DNA"/>
</dbReference>
<dbReference type="Proteomes" id="UP001321475">
    <property type="component" value="Chromosome"/>
</dbReference>
<evidence type="ECO:0000313" key="4">
    <source>
        <dbReference type="Proteomes" id="UP001321475"/>
    </source>
</evidence>
<gene>
    <name evidence="3" type="ORF">GCM10025865_03340</name>
</gene>
<dbReference type="InterPro" id="IPR029058">
    <property type="entry name" value="AB_hydrolase_fold"/>
</dbReference>
<dbReference type="Gene3D" id="3.40.50.1820">
    <property type="entry name" value="alpha/beta hydrolase"/>
    <property type="match status" value="1"/>
</dbReference>
<accession>A0ABN6X8C1</accession>
<keyword evidence="4" id="KW-1185">Reference proteome</keyword>
<sequence>MPPPRPPVPTPSPAVVLVHGLRTSSRIWDGQVRHLRAAGCRAVAVDLPAHGSRQGEDFTLAGALATIDDAVATFPTGSPVVLVGLSLGGHVCLAYAADPGRATLNGAQVAAVVAAACTASPRGKPVLAYRALAAATVSLFSRLHRPRAGSPVTGPPRVSDDVGHPPGTGPGWEVVTAALGEIAGRSTLRDVAAIRSPIWFVNGARDIMRLEETRHLARARDGHLVLVPRAGHDVNTDAPRAFDAVLDTVLTDLQDRAAHGHGARLDP</sequence>
<organism evidence="3 4">
    <name type="scientific">Paraoerskovia sediminicola</name>
    <dbReference type="NCBI Taxonomy" id="1138587"/>
    <lineage>
        <taxon>Bacteria</taxon>
        <taxon>Bacillati</taxon>
        <taxon>Actinomycetota</taxon>
        <taxon>Actinomycetes</taxon>
        <taxon>Micrococcales</taxon>
        <taxon>Cellulomonadaceae</taxon>
        <taxon>Paraoerskovia</taxon>
    </lineage>
</organism>
<dbReference type="InterPro" id="IPR000073">
    <property type="entry name" value="AB_hydrolase_1"/>
</dbReference>
<evidence type="ECO:0000256" key="1">
    <source>
        <dbReference type="SAM" id="MobiDB-lite"/>
    </source>
</evidence>
<dbReference type="RefSeq" id="WP_286218308.1">
    <property type="nucleotide sequence ID" value="NZ_AP027729.1"/>
</dbReference>
<dbReference type="Pfam" id="PF12697">
    <property type="entry name" value="Abhydrolase_6"/>
    <property type="match status" value="1"/>
</dbReference>